<evidence type="ECO:0000313" key="2">
    <source>
        <dbReference type="EMBL" id="CAK0790959.1"/>
    </source>
</evidence>
<sequence length="274" mass="30437">GLGLAAMPATSPAASGGRQGTAARSPAAASAARRPRGSGASATAGRAPPWQHARGWDERHHLTRDNDYLGRGMRSYFDRPVQKLDRRRVLEPTWNLERRGQDASKEAYLVFDAKTAKWKEEWDWVLDPTRRSLGLAQAGRALGQQLPIPAEDHAARMRREEHWDRRHAEVFSSKNETCMVDYRSYFDRPKDDSRGFAPGPVWRLEKEVKPPLSRRAASDPLLREALLSPGLAGGMGRSCGPPPTDPKLAGRPEWVGNFDTESRLNRGLGGKMGR</sequence>
<accession>A0ABN9PHT2</accession>
<gene>
    <name evidence="2" type="ORF">PCOR1329_LOCUS2048</name>
</gene>
<evidence type="ECO:0000256" key="1">
    <source>
        <dbReference type="SAM" id="MobiDB-lite"/>
    </source>
</evidence>
<evidence type="ECO:0000313" key="3">
    <source>
        <dbReference type="Proteomes" id="UP001189429"/>
    </source>
</evidence>
<feature type="region of interest" description="Disordered" evidence="1">
    <location>
        <begin position="1"/>
        <end position="61"/>
    </location>
</feature>
<reference evidence="2" key="1">
    <citation type="submission" date="2023-10" db="EMBL/GenBank/DDBJ databases">
        <authorList>
            <person name="Chen Y."/>
            <person name="Shah S."/>
            <person name="Dougan E. K."/>
            <person name="Thang M."/>
            <person name="Chan C."/>
        </authorList>
    </citation>
    <scope>NUCLEOTIDE SEQUENCE [LARGE SCALE GENOMIC DNA]</scope>
</reference>
<feature type="compositionally biased region" description="Low complexity" evidence="1">
    <location>
        <begin position="20"/>
        <end position="49"/>
    </location>
</feature>
<dbReference type="EMBL" id="CAUYUJ010000505">
    <property type="protein sequence ID" value="CAK0790959.1"/>
    <property type="molecule type" value="Genomic_DNA"/>
</dbReference>
<organism evidence="2 3">
    <name type="scientific">Prorocentrum cordatum</name>
    <dbReference type="NCBI Taxonomy" id="2364126"/>
    <lineage>
        <taxon>Eukaryota</taxon>
        <taxon>Sar</taxon>
        <taxon>Alveolata</taxon>
        <taxon>Dinophyceae</taxon>
        <taxon>Prorocentrales</taxon>
        <taxon>Prorocentraceae</taxon>
        <taxon>Prorocentrum</taxon>
    </lineage>
</organism>
<feature type="non-terminal residue" evidence="2">
    <location>
        <position position="1"/>
    </location>
</feature>
<name>A0ABN9PHT2_9DINO</name>
<proteinExistence type="predicted"/>
<dbReference type="Proteomes" id="UP001189429">
    <property type="component" value="Unassembled WGS sequence"/>
</dbReference>
<feature type="region of interest" description="Disordered" evidence="1">
    <location>
        <begin position="233"/>
        <end position="274"/>
    </location>
</feature>
<protein>
    <submittedName>
        <fullName evidence="2">Uncharacterized protein</fullName>
    </submittedName>
</protein>
<keyword evidence="3" id="KW-1185">Reference proteome</keyword>
<comment type="caution">
    <text evidence="2">The sequence shown here is derived from an EMBL/GenBank/DDBJ whole genome shotgun (WGS) entry which is preliminary data.</text>
</comment>